<evidence type="ECO:0000313" key="2">
    <source>
        <dbReference type="EMBL" id="KAA1076747.1"/>
    </source>
</evidence>
<dbReference type="EMBL" id="VDEP01000170">
    <property type="protein sequence ID" value="KAA1126917.1"/>
    <property type="molecule type" value="Genomic_DNA"/>
</dbReference>
<dbReference type="AlphaFoldDB" id="A0A5B0MHU9"/>
<feature type="chain" id="PRO_5036137214" description="Secreted protein" evidence="1">
    <location>
        <begin position="29"/>
        <end position="173"/>
    </location>
</feature>
<evidence type="ECO:0008006" key="6">
    <source>
        <dbReference type="Google" id="ProtNLM"/>
    </source>
</evidence>
<sequence length="173" mass="19291">MRLAKTWIQATFVTISLLAILGLQPSQTMNMNLCQAWGLAKKVTKHIPDGSDVDSQQLAYIVSEAVSKDPELLCNDELFSAKVKEVCQQLEEASLPACGHDQSSTIKGKKGTKVCSQWVAGALAHVWQYATMCHWGMKTLTCWQKSTQAWKPILHTKKQRKSSYLYHDSPKGP</sequence>
<protein>
    <recommendedName>
        <fullName evidence="6">Secreted protein</fullName>
    </recommendedName>
</protein>
<accession>A0A5B0MHU9</accession>
<feature type="signal peptide" evidence="1">
    <location>
        <begin position="1"/>
        <end position="28"/>
    </location>
</feature>
<dbReference type="Proteomes" id="UP000324748">
    <property type="component" value="Unassembled WGS sequence"/>
</dbReference>
<evidence type="ECO:0000313" key="3">
    <source>
        <dbReference type="EMBL" id="KAA1126917.1"/>
    </source>
</evidence>
<reference evidence="4 5" key="1">
    <citation type="submission" date="2019-05" db="EMBL/GenBank/DDBJ databases">
        <title>Emergence of the Ug99 lineage of the wheat stem rust pathogen through somatic hybridization.</title>
        <authorList>
            <person name="Li F."/>
            <person name="Upadhyaya N.M."/>
            <person name="Sperschneider J."/>
            <person name="Matny O."/>
            <person name="Nguyen-Phuc H."/>
            <person name="Mago R."/>
            <person name="Raley C."/>
            <person name="Miller M.E."/>
            <person name="Silverstein K.A.T."/>
            <person name="Henningsen E."/>
            <person name="Hirsch C.D."/>
            <person name="Visser B."/>
            <person name="Pretorius Z.A."/>
            <person name="Steffenson B.J."/>
            <person name="Schwessinger B."/>
            <person name="Dodds P.N."/>
            <person name="Figueroa M."/>
        </authorList>
    </citation>
    <scope>NUCLEOTIDE SEQUENCE [LARGE SCALE GENOMIC DNA]</scope>
    <source>
        <strain evidence="2">21-0</strain>
        <strain evidence="3 5">Ug99</strain>
    </source>
</reference>
<dbReference type="EMBL" id="VSWC01000145">
    <property type="protein sequence ID" value="KAA1076747.1"/>
    <property type="molecule type" value="Genomic_DNA"/>
</dbReference>
<comment type="caution">
    <text evidence="2">The sequence shown here is derived from an EMBL/GenBank/DDBJ whole genome shotgun (WGS) entry which is preliminary data.</text>
</comment>
<dbReference type="Proteomes" id="UP000325313">
    <property type="component" value="Unassembled WGS sequence"/>
</dbReference>
<keyword evidence="1" id="KW-0732">Signal</keyword>
<evidence type="ECO:0000313" key="4">
    <source>
        <dbReference type="Proteomes" id="UP000324748"/>
    </source>
</evidence>
<evidence type="ECO:0000313" key="5">
    <source>
        <dbReference type="Proteomes" id="UP000325313"/>
    </source>
</evidence>
<gene>
    <name evidence="2" type="ORF">PGT21_017615</name>
    <name evidence="3" type="ORF">PGTUg99_031643</name>
</gene>
<name>A0A5B0MHU9_PUCGR</name>
<proteinExistence type="predicted"/>
<evidence type="ECO:0000256" key="1">
    <source>
        <dbReference type="SAM" id="SignalP"/>
    </source>
</evidence>
<organism evidence="2 4">
    <name type="scientific">Puccinia graminis f. sp. tritici</name>
    <dbReference type="NCBI Taxonomy" id="56615"/>
    <lineage>
        <taxon>Eukaryota</taxon>
        <taxon>Fungi</taxon>
        <taxon>Dikarya</taxon>
        <taxon>Basidiomycota</taxon>
        <taxon>Pucciniomycotina</taxon>
        <taxon>Pucciniomycetes</taxon>
        <taxon>Pucciniales</taxon>
        <taxon>Pucciniaceae</taxon>
        <taxon>Puccinia</taxon>
    </lineage>
</organism>
<keyword evidence="4" id="KW-1185">Reference proteome</keyword>